<dbReference type="AlphaFoldDB" id="A0A645HLP6"/>
<organism evidence="1">
    <name type="scientific">bioreactor metagenome</name>
    <dbReference type="NCBI Taxonomy" id="1076179"/>
    <lineage>
        <taxon>unclassified sequences</taxon>
        <taxon>metagenomes</taxon>
        <taxon>ecological metagenomes</taxon>
    </lineage>
</organism>
<evidence type="ECO:0000313" key="1">
    <source>
        <dbReference type="EMBL" id="MPN36553.1"/>
    </source>
</evidence>
<proteinExistence type="predicted"/>
<protein>
    <submittedName>
        <fullName evidence="1">Uncharacterized protein</fullName>
    </submittedName>
</protein>
<sequence length="181" mass="20541">MNRRRKALFDHHALQRLECGFHVAFNRDFEHFLALAAVNRQHAVARHLAHRFGEITVHGVNALRRLRVVRNRTQAGRALQKRAQRTAHRRVVRDHFGDDVLCARDGILDGFNALFGVDKGGGQHIGQCGARLLKEFKRQRLQTLFLRHHGAGAALFLVGQVEVFKRCQRFGVGNGRGQFVG</sequence>
<gene>
    <name evidence="1" type="ORF">SDC9_184062</name>
</gene>
<reference evidence="1" key="1">
    <citation type="submission" date="2019-08" db="EMBL/GenBank/DDBJ databases">
        <authorList>
            <person name="Kucharzyk K."/>
            <person name="Murdoch R.W."/>
            <person name="Higgins S."/>
            <person name="Loffler F."/>
        </authorList>
    </citation>
    <scope>NUCLEOTIDE SEQUENCE</scope>
</reference>
<name>A0A645HLP6_9ZZZZ</name>
<dbReference type="EMBL" id="VSSQ01090745">
    <property type="protein sequence ID" value="MPN36553.1"/>
    <property type="molecule type" value="Genomic_DNA"/>
</dbReference>
<comment type="caution">
    <text evidence="1">The sequence shown here is derived from an EMBL/GenBank/DDBJ whole genome shotgun (WGS) entry which is preliminary data.</text>
</comment>
<accession>A0A645HLP6</accession>